<dbReference type="Gene3D" id="1.10.640.10">
    <property type="entry name" value="Haem peroxidase domain superfamily, animal type"/>
    <property type="match status" value="1"/>
</dbReference>
<dbReference type="GO" id="GO:0020037">
    <property type="term" value="F:heme binding"/>
    <property type="evidence" value="ECO:0007669"/>
    <property type="project" value="InterPro"/>
</dbReference>
<keyword evidence="3" id="KW-0575">Peroxidase</keyword>
<dbReference type="PROSITE" id="PS50292">
    <property type="entry name" value="PEROXIDASE_3"/>
    <property type="match status" value="1"/>
</dbReference>
<organism evidence="6 7">
    <name type="scientific">Caerostris darwini</name>
    <dbReference type="NCBI Taxonomy" id="1538125"/>
    <lineage>
        <taxon>Eukaryota</taxon>
        <taxon>Metazoa</taxon>
        <taxon>Ecdysozoa</taxon>
        <taxon>Arthropoda</taxon>
        <taxon>Chelicerata</taxon>
        <taxon>Arachnida</taxon>
        <taxon>Araneae</taxon>
        <taxon>Araneomorphae</taxon>
        <taxon>Entelegynae</taxon>
        <taxon>Araneoidea</taxon>
        <taxon>Araneidae</taxon>
        <taxon>Caerostris</taxon>
    </lineage>
</organism>
<evidence type="ECO:0000256" key="3">
    <source>
        <dbReference type="ARBA" id="ARBA00022559"/>
    </source>
</evidence>
<dbReference type="InterPro" id="IPR019791">
    <property type="entry name" value="Haem_peroxidase_animal"/>
</dbReference>
<keyword evidence="5" id="KW-0472">Membrane</keyword>
<sequence length="577" mass="66357">MEKEMFSGEIRQGFRFRDRELVSSYLTYTAYHKLSYTSCISKKILLVVIAKLGIIFQSLDMEPENEGSPLLPQTSNFLNKRKCLCRRIPKEITITAFILMLFLLSVTLLIVLENMKTTEEVITVDENLLGSPLANKKKSTDKSWKNNNNQSKAEKFINIKTDKIHTWLEDLEKDNDTESKQAKFISKKLDKVKSWLEQWKTTYHVDKFKDSMGKLVAAEQELLDLLKSFQNATDKPLTEEDLLEILEDTFENKPNKSEDVNILGSPFSYNKKAFDKTWQEKKEKYKKSNKEYNKLGYSTNYDDDEMDSYNFPSENIMDSSKKDPDTSINLLGSPYSYNKKAFDTTWQAKKDFMKSKTDFNSKKWDSVDKGYKKFPLLGSSSDKEPIDDNYLSSSDPADLQYGSKKWDNVDKRWKKTSHLGDKTLKEMKEFYDAWKIAENRLKTDKSLNHEKMDSNCLKGSNRSVAAPSGCPFANLLQSSAVPESLVTCAKIAEQVRRDLGKCIDMSFLPKECKPTWRAKCFSAYKYRKIDGTCNNQIHPTWGKSGTPFVRMVAPDYSDGVSSIRTSAKGEALQILDF</sequence>
<dbReference type="InterPro" id="IPR037120">
    <property type="entry name" value="Haem_peroxidase_sf_animal"/>
</dbReference>
<evidence type="ECO:0000256" key="1">
    <source>
        <dbReference type="ARBA" id="ARBA00004613"/>
    </source>
</evidence>
<name>A0AAV4VH82_9ARAC</name>
<dbReference type="InterPro" id="IPR010255">
    <property type="entry name" value="Haem_peroxidase_sf"/>
</dbReference>
<keyword evidence="5" id="KW-1133">Transmembrane helix</keyword>
<evidence type="ECO:0000256" key="4">
    <source>
        <dbReference type="ARBA" id="ARBA00023180"/>
    </source>
</evidence>
<comment type="caution">
    <text evidence="6">The sequence shown here is derived from an EMBL/GenBank/DDBJ whole genome shotgun (WGS) entry which is preliminary data.</text>
</comment>
<evidence type="ECO:0000313" key="6">
    <source>
        <dbReference type="EMBL" id="GIY69339.1"/>
    </source>
</evidence>
<gene>
    <name evidence="6" type="primary">Pxdn_1</name>
    <name evidence="6" type="ORF">CDAR_121351</name>
</gene>
<keyword evidence="3" id="KW-0560">Oxidoreductase</keyword>
<dbReference type="EMBL" id="BPLQ01013033">
    <property type="protein sequence ID" value="GIY69339.1"/>
    <property type="molecule type" value="Genomic_DNA"/>
</dbReference>
<evidence type="ECO:0000313" key="7">
    <source>
        <dbReference type="Proteomes" id="UP001054837"/>
    </source>
</evidence>
<evidence type="ECO:0000256" key="2">
    <source>
        <dbReference type="ARBA" id="ARBA00022525"/>
    </source>
</evidence>
<dbReference type="Proteomes" id="UP001054837">
    <property type="component" value="Unassembled WGS sequence"/>
</dbReference>
<feature type="transmembrane region" description="Helical" evidence="5">
    <location>
        <begin position="92"/>
        <end position="112"/>
    </location>
</feature>
<comment type="subcellular location">
    <subcellularLocation>
        <location evidence="1">Secreted</location>
    </subcellularLocation>
</comment>
<evidence type="ECO:0000256" key="5">
    <source>
        <dbReference type="SAM" id="Phobius"/>
    </source>
</evidence>
<keyword evidence="7" id="KW-1185">Reference proteome</keyword>
<accession>A0AAV4VH82</accession>
<keyword evidence="5" id="KW-0812">Transmembrane</keyword>
<keyword evidence="4" id="KW-0325">Glycoprotein</keyword>
<dbReference type="GO" id="GO:0004601">
    <property type="term" value="F:peroxidase activity"/>
    <property type="evidence" value="ECO:0007669"/>
    <property type="project" value="UniProtKB-KW"/>
</dbReference>
<dbReference type="PANTHER" id="PTHR11475">
    <property type="entry name" value="OXIDASE/PEROXIDASE"/>
    <property type="match status" value="1"/>
</dbReference>
<dbReference type="SUPFAM" id="SSF48113">
    <property type="entry name" value="Heme-dependent peroxidases"/>
    <property type="match status" value="1"/>
</dbReference>
<dbReference type="PANTHER" id="PTHR11475:SF4">
    <property type="entry name" value="CHORION PEROXIDASE"/>
    <property type="match status" value="1"/>
</dbReference>
<proteinExistence type="predicted"/>
<dbReference type="AlphaFoldDB" id="A0AAV4VH82"/>
<keyword evidence="2" id="KW-0964">Secreted</keyword>
<dbReference type="Pfam" id="PF03098">
    <property type="entry name" value="An_peroxidase"/>
    <property type="match status" value="1"/>
</dbReference>
<dbReference type="GO" id="GO:0005576">
    <property type="term" value="C:extracellular region"/>
    <property type="evidence" value="ECO:0007669"/>
    <property type="project" value="UniProtKB-SubCell"/>
</dbReference>
<reference evidence="6 7" key="1">
    <citation type="submission" date="2021-06" db="EMBL/GenBank/DDBJ databases">
        <title>Caerostris darwini draft genome.</title>
        <authorList>
            <person name="Kono N."/>
            <person name="Arakawa K."/>
        </authorList>
    </citation>
    <scope>NUCLEOTIDE SEQUENCE [LARGE SCALE GENOMIC DNA]</scope>
</reference>
<dbReference type="GO" id="GO:0006979">
    <property type="term" value="P:response to oxidative stress"/>
    <property type="evidence" value="ECO:0007669"/>
    <property type="project" value="InterPro"/>
</dbReference>
<protein>
    <submittedName>
        <fullName evidence="6">Peroxidasin</fullName>
    </submittedName>
</protein>